<evidence type="ECO:0000313" key="6">
    <source>
        <dbReference type="Proteomes" id="UP000176998"/>
    </source>
</evidence>
<dbReference type="GO" id="GO:0071949">
    <property type="term" value="F:FAD binding"/>
    <property type="evidence" value="ECO:0007669"/>
    <property type="project" value="InterPro"/>
</dbReference>
<sequence length="120" mass="13483">MYPIHQRLASNLRRGRCLLAGDAAPVNNVICGLGLSTCLLESVALSDTLTLILKDGKPGNPILIMSSDEQRQFFQFFVDPVASWEQTRIQAGEQDDWFVRCLSDISSPSFARWIEMMESF</sequence>
<proteinExistence type="predicted"/>
<gene>
    <name evidence="5" type="ORF">CORC01_05303</name>
</gene>
<dbReference type="InterPro" id="IPR036188">
    <property type="entry name" value="FAD/NAD-bd_sf"/>
</dbReference>
<evidence type="ECO:0000259" key="4">
    <source>
        <dbReference type="Pfam" id="PF01494"/>
    </source>
</evidence>
<organism evidence="5 6">
    <name type="scientific">Colletotrichum orchidophilum</name>
    <dbReference type="NCBI Taxonomy" id="1209926"/>
    <lineage>
        <taxon>Eukaryota</taxon>
        <taxon>Fungi</taxon>
        <taxon>Dikarya</taxon>
        <taxon>Ascomycota</taxon>
        <taxon>Pezizomycotina</taxon>
        <taxon>Sordariomycetes</taxon>
        <taxon>Hypocreomycetidae</taxon>
        <taxon>Glomerellales</taxon>
        <taxon>Glomerellaceae</taxon>
        <taxon>Colletotrichum</taxon>
    </lineage>
</organism>
<protein>
    <submittedName>
        <fullName evidence="5">FAD binding domain-containing protein</fullName>
    </submittedName>
</protein>
<dbReference type="EMBL" id="MJBS01000036">
    <property type="protein sequence ID" value="OHE99503.1"/>
    <property type="molecule type" value="Genomic_DNA"/>
</dbReference>
<dbReference type="RefSeq" id="XP_022476651.1">
    <property type="nucleotide sequence ID" value="XM_022616946.1"/>
</dbReference>
<dbReference type="Proteomes" id="UP000176998">
    <property type="component" value="Unassembled WGS sequence"/>
</dbReference>
<name>A0A1G4BDQ3_9PEZI</name>
<dbReference type="AlphaFoldDB" id="A0A1G4BDQ3"/>
<evidence type="ECO:0000256" key="1">
    <source>
        <dbReference type="ARBA" id="ARBA00022630"/>
    </source>
</evidence>
<evidence type="ECO:0000256" key="3">
    <source>
        <dbReference type="ARBA" id="ARBA00023002"/>
    </source>
</evidence>
<evidence type="ECO:0000256" key="2">
    <source>
        <dbReference type="ARBA" id="ARBA00022827"/>
    </source>
</evidence>
<dbReference type="Gene3D" id="3.50.50.60">
    <property type="entry name" value="FAD/NAD(P)-binding domain"/>
    <property type="match status" value="1"/>
</dbReference>
<evidence type="ECO:0000313" key="5">
    <source>
        <dbReference type="EMBL" id="OHE99503.1"/>
    </source>
</evidence>
<keyword evidence="1" id="KW-0285">Flavoprotein</keyword>
<dbReference type="InterPro" id="IPR002938">
    <property type="entry name" value="FAD-bd"/>
</dbReference>
<reference evidence="5 6" key="1">
    <citation type="submission" date="2016-09" db="EMBL/GenBank/DDBJ databases">
        <authorList>
            <person name="Capua I."/>
            <person name="De Benedictis P."/>
            <person name="Joannis T."/>
            <person name="Lombin L.H."/>
            <person name="Cattoli G."/>
        </authorList>
    </citation>
    <scope>NUCLEOTIDE SEQUENCE [LARGE SCALE GENOMIC DNA]</scope>
    <source>
        <strain evidence="5 6">IMI 309357</strain>
    </source>
</reference>
<keyword evidence="6" id="KW-1185">Reference proteome</keyword>
<dbReference type="GeneID" id="34558456"/>
<comment type="caution">
    <text evidence="5">The sequence shown here is derived from an EMBL/GenBank/DDBJ whole genome shotgun (WGS) entry which is preliminary data.</text>
</comment>
<dbReference type="SUPFAM" id="SSF51905">
    <property type="entry name" value="FAD/NAD(P)-binding domain"/>
    <property type="match status" value="1"/>
</dbReference>
<feature type="domain" description="FAD-binding" evidence="4">
    <location>
        <begin position="2"/>
        <end position="56"/>
    </location>
</feature>
<accession>A0A1G4BDQ3</accession>
<keyword evidence="3" id="KW-0560">Oxidoreductase</keyword>
<dbReference type="GO" id="GO:0016491">
    <property type="term" value="F:oxidoreductase activity"/>
    <property type="evidence" value="ECO:0007669"/>
    <property type="project" value="UniProtKB-KW"/>
</dbReference>
<dbReference type="OrthoDB" id="2096480at2759"/>
<dbReference type="Pfam" id="PF01494">
    <property type="entry name" value="FAD_binding_3"/>
    <property type="match status" value="1"/>
</dbReference>
<keyword evidence="2" id="KW-0274">FAD</keyword>